<dbReference type="PROSITE" id="PS50089">
    <property type="entry name" value="ZF_RING_2"/>
    <property type="match status" value="1"/>
</dbReference>
<dbReference type="FunFam" id="3.30.40.10:FF:000006">
    <property type="entry name" value="CCR4-NOT transcription complex subunit 4"/>
    <property type="match status" value="1"/>
</dbReference>
<evidence type="ECO:0000256" key="19">
    <source>
        <dbReference type="ARBA" id="ARBA00062432"/>
    </source>
</evidence>
<dbReference type="InterPro" id="IPR012677">
    <property type="entry name" value="Nucleotide-bd_a/b_plait_sf"/>
</dbReference>
<dbReference type="AlphaFoldDB" id="A0A8S3YTN9"/>
<dbReference type="InterPro" id="IPR000504">
    <property type="entry name" value="RRM_dom"/>
</dbReference>
<keyword evidence="12" id="KW-0833">Ubl conjugation pathway</keyword>
<keyword evidence="17" id="KW-0539">Nucleus</keyword>
<keyword evidence="14" id="KW-0832">Ubl conjugation</keyword>
<comment type="pathway">
    <text evidence="4">Protein modification; protein ubiquitination.</text>
</comment>
<evidence type="ECO:0000256" key="10">
    <source>
        <dbReference type="ARBA" id="ARBA00022723"/>
    </source>
</evidence>
<evidence type="ECO:0000256" key="7">
    <source>
        <dbReference type="ARBA" id="ARBA00022490"/>
    </source>
</evidence>
<evidence type="ECO:0000256" key="20">
    <source>
        <dbReference type="ARBA" id="ARBA00071435"/>
    </source>
</evidence>
<comment type="function">
    <text evidence="18">Has E3 ubiquitin ligase activity, promoting ubiquitination and degradation of target proteins. Involved in activation of the JAK/STAT pathway. Catalyzes ubiquitination of methylated RBM15. Plays a role in quality control of translation of mitochondrial outer membrane-localized mRNA. As part of the PINK1-regulated signaling, upon mitochondria damage, ubiquitinates ABCE1 and thereby recruits autophagy receptors to the mitochondrial outer membrane to initiate mitophagy.</text>
</comment>
<evidence type="ECO:0000256" key="27">
    <source>
        <dbReference type="SAM" id="MobiDB-lite"/>
    </source>
</evidence>
<dbReference type="SMART" id="SM00361">
    <property type="entry name" value="RRM_1"/>
    <property type="match status" value="1"/>
</dbReference>
<dbReference type="FunFam" id="3.30.70.330:FF:000044">
    <property type="entry name" value="Putative ccr4-not transcription complex subunit 4"/>
    <property type="match status" value="1"/>
</dbReference>
<dbReference type="Pfam" id="PF14570">
    <property type="entry name" value="zf-RING_4"/>
    <property type="match status" value="1"/>
</dbReference>
<evidence type="ECO:0000256" key="11">
    <source>
        <dbReference type="ARBA" id="ARBA00022771"/>
    </source>
</evidence>
<dbReference type="GO" id="GO:0030014">
    <property type="term" value="C:CCR4-NOT complex"/>
    <property type="evidence" value="ECO:0007669"/>
    <property type="project" value="InterPro"/>
</dbReference>
<dbReference type="GO" id="GO:0005829">
    <property type="term" value="C:cytosol"/>
    <property type="evidence" value="ECO:0007669"/>
    <property type="project" value="UniProtKB-ARBA"/>
</dbReference>
<evidence type="ECO:0000259" key="28">
    <source>
        <dbReference type="PROSITE" id="PS50089"/>
    </source>
</evidence>
<dbReference type="GO" id="GO:0005634">
    <property type="term" value="C:nucleus"/>
    <property type="evidence" value="ECO:0007669"/>
    <property type="project" value="UniProtKB-SubCell"/>
</dbReference>
<proteinExistence type="predicted"/>
<evidence type="ECO:0000256" key="4">
    <source>
        <dbReference type="ARBA" id="ARBA00004906"/>
    </source>
</evidence>
<evidence type="ECO:0000256" key="13">
    <source>
        <dbReference type="ARBA" id="ARBA00022833"/>
    </source>
</evidence>
<dbReference type="CDD" id="cd16618">
    <property type="entry name" value="mRING-HC-C4C4_CNOT4"/>
    <property type="match status" value="1"/>
</dbReference>
<sequence>MTEGPTECPLCMEALDVDDYSFFPCTCGYQICRFCWHRIRTDENGLCPACRKQYPEDPAEFKPLTDDELQNIRKERKQKDSQRKHKAAENRKHLANVRVVQKNLVFVVGLSPRLADPEVLKKHEYFGKFGKLHKVVINQSTSYAGSQGPSASAYVTYVKSEDALKAILTVNNVHVDGRILKTSLGTTKYCSHFLKGSHCQKADCMYLHELGEEAASFTKEEMQAGKHQEYEQMLIEQFLNSQNSATNHPVTNNKIKKPVSPQAVESSEMIPSLMDMTGDIKHTQHSLGPLLPNPVYSGAGAQSHLNNSNSSWPLLDGLSSVPGNGLKAEKGLADSNKSQGQSNKSQLRTDIPPVNSNSRVVGARSQRSGSSTSNTDESLILNTVNPASNSRTSSTTPPGDREQSAGSPQMDQPSHRSLPLPTPGSCAGQQLPLIQGQGISVSAYTPPTTSVNGAHAQSHSEADETSTDSIGAIGSNRRPGLSEAYNAQGLSFFSNNLFTSSAGAAQTLTNTSFQELPNISLANQEMPDSLPVFPNTEWSSVLDLRNSDDDLGFDPCAESFKGLADLMEKENGMQQQQHYLHLAQQQQQHKLGLSAPSDILTHHAPLSPLQNNSEFLRSVPVPPGFSFSHLQQQQQQHLHQQQQFFRQELNGSKMLDHLPQLNPAAHQRFPPSSGYHSLSPDLHVQQSLQ</sequence>
<evidence type="ECO:0000256" key="15">
    <source>
        <dbReference type="ARBA" id="ARBA00022884"/>
    </source>
</evidence>
<dbReference type="GO" id="GO:0016567">
    <property type="term" value="P:protein ubiquitination"/>
    <property type="evidence" value="ECO:0007669"/>
    <property type="project" value="TreeGrafter"/>
</dbReference>
<dbReference type="GO" id="GO:0003723">
    <property type="term" value="F:RNA binding"/>
    <property type="evidence" value="ECO:0007669"/>
    <property type="project" value="UniProtKB-UniRule"/>
</dbReference>
<reference evidence="31" key="1">
    <citation type="submission" date="2021-04" db="EMBL/GenBank/DDBJ databases">
        <authorList>
            <consortium name="Molecular Ecology Group"/>
        </authorList>
    </citation>
    <scope>NUCLEOTIDE SEQUENCE</scope>
</reference>
<dbReference type="InterPro" id="IPR039780">
    <property type="entry name" value="Mot2"/>
</dbReference>
<keyword evidence="9" id="KW-0808">Transferase</keyword>
<dbReference type="EC" id="2.3.2.27" evidence="5"/>
<feature type="domain" description="C3H1-type" evidence="30">
    <location>
        <begin position="184"/>
        <end position="211"/>
    </location>
</feature>
<evidence type="ECO:0000259" key="29">
    <source>
        <dbReference type="PROSITE" id="PS50102"/>
    </source>
</evidence>
<dbReference type="Gene3D" id="3.30.70.330">
    <property type="match status" value="1"/>
</dbReference>
<name>A0A8S3YTN9_9EUPU</name>
<evidence type="ECO:0000256" key="2">
    <source>
        <dbReference type="ARBA" id="ARBA00004123"/>
    </source>
</evidence>
<dbReference type="InterPro" id="IPR000571">
    <property type="entry name" value="Znf_CCCH"/>
</dbReference>
<evidence type="ECO:0000256" key="21">
    <source>
        <dbReference type="ARBA" id="ARBA00075062"/>
    </source>
</evidence>
<dbReference type="PROSITE" id="PS50103">
    <property type="entry name" value="ZF_C3H1"/>
    <property type="match status" value="1"/>
</dbReference>
<dbReference type="InterPro" id="IPR001841">
    <property type="entry name" value="Znf_RING"/>
</dbReference>
<keyword evidence="16" id="KW-0175">Coiled coil</keyword>
<evidence type="ECO:0000256" key="16">
    <source>
        <dbReference type="ARBA" id="ARBA00023054"/>
    </source>
</evidence>
<evidence type="ECO:0000256" key="12">
    <source>
        <dbReference type="ARBA" id="ARBA00022786"/>
    </source>
</evidence>
<comment type="subcellular location">
    <subcellularLocation>
        <location evidence="3">Cytoplasm</location>
    </subcellularLocation>
    <subcellularLocation>
        <location evidence="2">Nucleus</location>
    </subcellularLocation>
</comment>
<dbReference type="InterPro" id="IPR039515">
    <property type="entry name" value="NOT4_mRING-HC-C4C4"/>
</dbReference>
<evidence type="ECO:0000313" key="32">
    <source>
        <dbReference type="Proteomes" id="UP000678393"/>
    </source>
</evidence>
<comment type="caution">
    <text evidence="31">The sequence shown here is derived from an EMBL/GenBank/DDBJ whole genome shotgun (WGS) entry which is preliminary data.</text>
</comment>
<evidence type="ECO:0000256" key="1">
    <source>
        <dbReference type="ARBA" id="ARBA00000900"/>
    </source>
</evidence>
<dbReference type="PROSITE" id="PS50102">
    <property type="entry name" value="RRM"/>
    <property type="match status" value="1"/>
</dbReference>
<evidence type="ECO:0000256" key="26">
    <source>
        <dbReference type="PROSITE-ProRule" id="PRU00723"/>
    </source>
</evidence>
<feature type="compositionally biased region" description="Polar residues" evidence="27">
    <location>
        <begin position="354"/>
        <end position="397"/>
    </location>
</feature>
<comment type="subunit">
    <text evidence="19">Interacts with CNOT1 via its C-terminus but does not stably associate with the CCR4-NOT complex. Interacts (via RING domain) with UBE2D2. Interacts with ABCE1, PINK1 and PELO.</text>
</comment>
<keyword evidence="15 25" id="KW-0694">RNA-binding</keyword>
<comment type="catalytic activity">
    <reaction evidence="1">
        <text>S-ubiquitinyl-[E2 ubiquitin-conjugating enzyme]-L-cysteine + [acceptor protein]-L-lysine = [E2 ubiquitin-conjugating enzyme]-L-cysteine + N(6)-ubiquitinyl-[acceptor protein]-L-lysine.</text>
        <dbReference type="EC" id="2.3.2.27"/>
    </reaction>
</comment>
<evidence type="ECO:0000256" key="25">
    <source>
        <dbReference type="PROSITE-ProRule" id="PRU00176"/>
    </source>
</evidence>
<feature type="domain" description="RRM" evidence="29">
    <location>
        <begin position="103"/>
        <end position="187"/>
    </location>
</feature>
<evidence type="ECO:0000256" key="6">
    <source>
        <dbReference type="ARBA" id="ARBA00022481"/>
    </source>
</evidence>
<keyword evidence="13 26" id="KW-0862">Zinc</keyword>
<evidence type="ECO:0000256" key="17">
    <source>
        <dbReference type="ARBA" id="ARBA00023242"/>
    </source>
</evidence>
<dbReference type="SUPFAM" id="SSF54928">
    <property type="entry name" value="RNA-binding domain, RBD"/>
    <property type="match status" value="1"/>
</dbReference>
<dbReference type="InterPro" id="IPR035979">
    <property type="entry name" value="RBD_domain_sf"/>
</dbReference>
<dbReference type="GO" id="GO:0008270">
    <property type="term" value="F:zinc ion binding"/>
    <property type="evidence" value="ECO:0007669"/>
    <property type="project" value="UniProtKB-KW"/>
</dbReference>
<accession>A0A8S3YTN9</accession>
<dbReference type="InterPro" id="IPR034261">
    <property type="entry name" value="CNOT4_RRM"/>
</dbReference>
<dbReference type="GO" id="GO:0061630">
    <property type="term" value="F:ubiquitin protein ligase activity"/>
    <property type="evidence" value="ECO:0007669"/>
    <property type="project" value="UniProtKB-EC"/>
</dbReference>
<dbReference type="InterPro" id="IPR013083">
    <property type="entry name" value="Znf_RING/FYVE/PHD"/>
</dbReference>
<keyword evidence="6" id="KW-0488">Methylation</keyword>
<keyword evidence="7" id="KW-0963">Cytoplasm</keyword>
<feature type="zinc finger region" description="C3H1-type" evidence="26">
    <location>
        <begin position="184"/>
        <end position="211"/>
    </location>
</feature>
<dbReference type="SUPFAM" id="SSF57850">
    <property type="entry name" value="RING/U-box"/>
    <property type="match status" value="1"/>
</dbReference>
<dbReference type="InterPro" id="IPR003954">
    <property type="entry name" value="RRM_euk-type"/>
</dbReference>
<evidence type="ECO:0000256" key="8">
    <source>
        <dbReference type="ARBA" id="ARBA00022553"/>
    </source>
</evidence>
<evidence type="ECO:0000256" key="22">
    <source>
        <dbReference type="ARBA" id="ARBA00077837"/>
    </source>
</evidence>
<dbReference type="OrthoDB" id="1923159at2759"/>
<evidence type="ECO:0000256" key="9">
    <source>
        <dbReference type="ARBA" id="ARBA00022679"/>
    </source>
</evidence>
<keyword evidence="8" id="KW-0597">Phosphoprotein</keyword>
<dbReference type="Gene3D" id="3.30.40.10">
    <property type="entry name" value="Zinc/RING finger domain, C3HC4 (zinc finger)"/>
    <property type="match status" value="1"/>
</dbReference>
<keyword evidence="10 26" id="KW-0479">Metal-binding</keyword>
<feature type="compositionally biased region" description="Low complexity" evidence="27">
    <location>
        <begin position="335"/>
        <end position="346"/>
    </location>
</feature>
<dbReference type="EMBL" id="CAJHNH020000885">
    <property type="protein sequence ID" value="CAG5120353.1"/>
    <property type="molecule type" value="Genomic_DNA"/>
</dbReference>
<evidence type="ECO:0000256" key="23">
    <source>
        <dbReference type="ARBA" id="ARBA00083547"/>
    </source>
</evidence>
<dbReference type="CDD" id="cd12438">
    <property type="entry name" value="RRM_CNOT4"/>
    <property type="match status" value="1"/>
</dbReference>
<feature type="non-terminal residue" evidence="31">
    <location>
        <position position="689"/>
    </location>
</feature>
<evidence type="ECO:0000259" key="30">
    <source>
        <dbReference type="PROSITE" id="PS50103"/>
    </source>
</evidence>
<evidence type="ECO:0000256" key="18">
    <source>
        <dbReference type="ARBA" id="ARBA00057081"/>
    </source>
</evidence>
<protein>
    <recommendedName>
        <fullName evidence="20">CCR4-NOT transcription complex subunit 4</fullName>
        <ecNumber evidence="5">2.3.2.27</ecNumber>
    </recommendedName>
    <alternativeName>
        <fullName evidence="23">CCR4-associated factor 4</fullName>
    </alternativeName>
    <alternativeName>
        <fullName evidence="24">E3 ubiquitin-protein ligase CNOT4</fullName>
    </alternativeName>
    <alternativeName>
        <fullName evidence="21">Potential transcriptional repressor NOT4Hp</fullName>
    </alternativeName>
    <alternativeName>
        <fullName evidence="22">RING-type E3 ubiquitin transferase CNOT4</fullName>
    </alternativeName>
</protein>
<feature type="compositionally biased region" description="Polar residues" evidence="27">
    <location>
        <begin position="440"/>
        <end position="459"/>
    </location>
</feature>
<feature type="compositionally biased region" description="Low complexity" evidence="27">
    <location>
        <begin position="428"/>
        <end position="439"/>
    </location>
</feature>
<evidence type="ECO:0000256" key="5">
    <source>
        <dbReference type="ARBA" id="ARBA00012483"/>
    </source>
</evidence>
<organism evidence="31 32">
    <name type="scientific">Candidula unifasciata</name>
    <dbReference type="NCBI Taxonomy" id="100452"/>
    <lineage>
        <taxon>Eukaryota</taxon>
        <taxon>Metazoa</taxon>
        <taxon>Spiralia</taxon>
        <taxon>Lophotrochozoa</taxon>
        <taxon>Mollusca</taxon>
        <taxon>Gastropoda</taxon>
        <taxon>Heterobranchia</taxon>
        <taxon>Euthyneura</taxon>
        <taxon>Panpulmonata</taxon>
        <taxon>Eupulmonata</taxon>
        <taxon>Stylommatophora</taxon>
        <taxon>Helicina</taxon>
        <taxon>Helicoidea</taxon>
        <taxon>Geomitridae</taxon>
        <taxon>Candidula</taxon>
    </lineage>
</organism>
<dbReference type="PANTHER" id="PTHR12603:SF0">
    <property type="entry name" value="CCR4-NOT TRANSCRIPTION COMPLEX SUBUNIT 4"/>
    <property type="match status" value="1"/>
</dbReference>
<evidence type="ECO:0000313" key="31">
    <source>
        <dbReference type="EMBL" id="CAG5120353.1"/>
    </source>
</evidence>
<feature type="region of interest" description="Disordered" evidence="27">
    <location>
        <begin position="663"/>
        <end position="689"/>
    </location>
</feature>
<evidence type="ECO:0000256" key="3">
    <source>
        <dbReference type="ARBA" id="ARBA00004496"/>
    </source>
</evidence>
<keyword evidence="11 26" id="KW-0863">Zinc-finger</keyword>
<gene>
    <name evidence="31" type="ORF">CUNI_LOCUS5911</name>
</gene>
<dbReference type="Proteomes" id="UP000678393">
    <property type="component" value="Unassembled WGS sequence"/>
</dbReference>
<evidence type="ECO:0000256" key="14">
    <source>
        <dbReference type="ARBA" id="ARBA00022843"/>
    </source>
</evidence>
<feature type="region of interest" description="Disordered" evidence="27">
    <location>
        <begin position="323"/>
        <end position="475"/>
    </location>
</feature>
<evidence type="ECO:0000256" key="24">
    <source>
        <dbReference type="ARBA" id="ARBA00083942"/>
    </source>
</evidence>
<dbReference type="PANTHER" id="PTHR12603">
    <property type="entry name" value="CCR4-NOT TRANSCRIPTION COMPLEX RELATED"/>
    <property type="match status" value="1"/>
</dbReference>
<keyword evidence="32" id="KW-1185">Reference proteome</keyword>
<feature type="domain" description="RING-type" evidence="28">
    <location>
        <begin position="8"/>
        <end position="51"/>
    </location>
</feature>